<name>A0A7X3HD50_9GAMM</name>
<evidence type="ECO:0000259" key="10">
    <source>
        <dbReference type="PROSITE" id="PS50850"/>
    </source>
</evidence>
<evidence type="ECO:0000256" key="4">
    <source>
        <dbReference type="ARBA" id="ARBA00022475"/>
    </source>
</evidence>
<evidence type="ECO:0000256" key="3">
    <source>
        <dbReference type="ARBA" id="ARBA00022448"/>
    </source>
</evidence>
<proteinExistence type="inferred from homology"/>
<comment type="similarity">
    <text evidence="2">Belongs to the major facilitator superfamily.</text>
</comment>
<evidence type="ECO:0000313" key="12">
    <source>
        <dbReference type="Proteomes" id="UP000461288"/>
    </source>
</evidence>
<feature type="transmembrane region" description="Helical" evidence="9">
    <location>
        <begin position="272"/>
        <end position="291"/>
    </location>
</feature>
<evidence type="ECO:0000256" key="9">
    <source>
        <dbReference type="SAM" id="Phobius"/>
    </source>
</evidence>
<evidence type="ECO:0000256" key="2">
    <source>
        <dbReference type="ARBA" id="ARBA00008335"/>
    </source>
</evidence>
<evidence type="ECO:0000256" key="5">
    <source>
        <dbReference type="ARBA" id="ARBA00022692"/>
    </source>
</evidence>
<keyword evidence="4" id="KW-1003">Cell membrane</keyword>
<dbReference type="PROSITE" id="PS50850">
    <property type="entry name" value="MFS"/>
    <property type="match status" value="1"/>
</dbReference>
<dbReference type="PANTHER" id="PTHR43271:SF1">
    <property type="entry name" value="INNER MEMBRANE TRANSPORT PROTEIN YNFM"/>
    <property type="match status" value="1"/>
</dbReference>
<evidence type="ECO:0000256" key="8">
    <source>
        <dbReference type="SAM" id="MobiDB-lite"/>
    </source>
</evidence>
<reference evidence="11 12" key="1">
    <citation type="submission" date="2019-12" db="EMBL/GenBank/DDBJ databases">
        <title>Draft genome sequence of Pseudomonas otitidis recovered from a chicken carcass.</title>
        <authorList>
            <person name="Vieira T.R."/>
            <person name="Oliviera E.F.C."/>
            <person name="Silva N.M.V."/>
            <person name="Sambrano G.E."/>
            <person name="Cibulski S.P."/>
            <person name="Cardoso M.R.I."/>
        </authorList>
    </citation>
    <scope>NUCLEOTIDE SEQUENCE [LARGE SCALE GENOMIC DNA]</scope>
    <source>
        <strain evidence="11 12">25_K</strain>
    </source>
</reference>
<feature type="transmembrane region" description="Helical" evidence="9">
    <location>
        <begin position="303"/>
        <end position="320"/>
    </location>
</feature>
<keyword evidence="5 9" id="KW-0812">Transmembrane</keyword>
<comment type="caution">
    <text evidence="11">The sequence shown here is derived from an EMBL/GenBank/DDBJ whole genome shotgun (WGS) entry which is preliminary data.</text>
</comment>
<feature type="transmembrane region" description="Helical" evidence="9">
    <location>
        <begin position="62"/>
        <end position="88"/>
    </location>
</feature>
<dbReference type="AlphaFoldDB" id="A0A7X3HD50"/>
<evidence type="ECO:0000313" key="11">
    <source>
        <dbReference type="EMBL" id="MWK59515.1"/>
    </source>
</evidence>
<gene>
    <name evidence="11" type="ORF">GO594_26310</name>
</gene>
<dbReference type="GO" id="GO:0005886">
    <property type="term" value="C:plasma membrane"/>
    <property type="evidence" value="ECO:0007669"/>
    <property type="project" value="UniProtKB-SubCell"/>
</dbReference>
<feature type="transmembrane region" description="Helical" evidence="9">
    <location>
        <begin position="100"/>
        <end position="119"/>
    </location>
</feature>
<feature type="domain" description="Major facilitator superfamily (MFS) profile" evidence="10">
    <location>
        <begin position="30"/>
        <end position="413"/>
    </location>
</feature>
<keyword evidence="3" id="KW-0813">Transport</keyword>
<feature type="transmembrane region" description="Helical" evidence="9">
    <location>
        <begin position="36"/>
        <end position="56"/>
    </location>
</feature>
<organism evidence="11 12">
    <name type="scientific">Metapseudomonas otitidis</name>
    <dbReference type="NCBI Taxonomy" id="319939"/>
    <lineage>
        <taxon>Bacteria</taxon>
        <taxon>Pseudomonadati</taxon>
        <taxon>Pseudomonadota</taxon>
        <taxon>Gammaproteobacteria</taxon>
        <taxon>Pseudomonadales</taxon>
        <taxon>Pseudomonadaceae</taxon>
        <taxon>Metapseudomonas</taxon>
    </lineage>
</organism>
<feature type="transmembrane region" description="Helical" evidence="9">
    <location>
        <begin position="326"/>
        <end position="344"/>
    </location>
</feature>
<dbReference type="Proteomes" id="UP000461288">
    <property type="component" value="Unassembled WGS sequence"/>
</dbReference>
<feature type="transmembrane region" description="Helical" evidence="9">
    <location>
        <begin position="389"/>
        <end position="409"/>
    </location>
</feature>
<accession>A0A7X3HD50</accession>
<dbReference type="PANTHER" id="PTHR43271">
    <property type="entry name" value="BLL2771 PROTEIN"/>
    <property type="match status" value="1"/>
</dbReference>
<feature type="region of interest" description="Disordered" evidence="8">
    <location>
        <begin position="1"/>
        <end position="22"/>
    </location>
</feature>
<dbReference type="EMBL" id="WTFN01000100">
    <property type="protein sequence ID" value="MWK59515.1"/>
    <property type="molecule type" value="Genomic_DNA"/>
</dbReference>
<evidence type="ECO:0000256" key="6">
    <source>
        <dbReference type="ARBA" id="ARBA00022989"/>
    </source>
</evidence>
<dbReference type="InterPro" id="IPR036259">
    <property type="entry name" value="MFS_trans_sf"/>
</dbReference>
<evidence type="ECO:0000256" key="7">
    <source>
        <dbReference type="ARBA" id="ARBA00023136"/>
    </source>
</evidence>
<evidence type="ECO:0000256" key="1">
    <source>
        <dbReference type="ARBA" id="ARBA00004651"/>
    </source>
</evidence>
<feature type="transmembrane region" description="Helical" evidence="9">
    <location>
        <begin position="365"/>
        <end position="383"/>
    </location>
</feature>
<feature type="transmembrane region" description="Helical" evidence="9">
    <location>
        <begin position="186"/>
        <end position="208"/>
    </location>
</feature>
<dbReference type="CDD" id="cd17324">
    <property type="entry name" value="MFS_NepI_like"/>
    <property type="match status" value="1"/>
</dbReference>
<dbReference type="SUPFAM" id="SSF103473">
    <property type="entry name" value="MFS general substrate transporter"/>
    <property type="match status" value="1"/>
</dbReference>
<dbReference type="Pfam" id="PF07690">
    <property type="entry name" value="MFS_1"/>
    <property type="match status" value="1"/>
</dbReference>
<comment type="subcellular location">
    <subcellularLocation>
        <location evidence="1">Cell membrane</location>
        <topology evidence="1">Multi-pass membrane protein</topology>
    </subcellularLocation>
</comment>
<keyword evidence="7 9" id="KW-0472">Membrane</keyword>
<dbReference type="InterPro" id="IPR011701">
    <property type="entry name" value="MFS"/>
</dbReference>
<dbReference type="GO" id="GO:0022857">
    <property type="term" value="F:transmembrane transporter activity"/>
    <property type="evidence" value="ECO:0007669"/>
    <property type="project" value="InterPro"/>
</dbReference>
<dbReference type="InterPro" id="IPR020846">
    <property type="entry name" value="MFS_dom"/>
</dbReference>
<feature type="transmembrane region" description="Helical" evidence="9">
    <location>
        <begin position="125"/>
        <end position="146"/>
    </location>
</feature>
<sequence>MRSPMSHPERQTATGAPAEPPTHIEKGSAAFLRTNLALFCGGFATFALLYCVQPMMPVLTQAFAISAAQASLVLSVSTLALAVGLLFTGSLSDALGRKRVMGVSLLCAALFTLASAAMTRWELVLLMRVLVGLSLSGLTAVAMTYLSEEIHPAHTGLAVGLYIGGNAIGGMCGRLVAGVMVDYLSWHWVLACIGLLALLAGLVFWRLLPESRHFRPRPITLGNLAGGFALHLRDVRLPVLFVEAFLLMGSLVTFFNYIGFHLLQAPYHLSQAAVGMLSVVYLSGTYSSAMAGSLADRVGRQKVLWVMILLMLVGFGLTLLAPLPLILLGMLLFTFGFFGAHSVASSWVGRRATQARGQAASLYQAFYYTGSGVAGTLGGLFWHQAGWHGIGLFVGGMLVLALVLAIGLARRPLGEAGTCPGGPR</sequence>
<keyword evidence="6 9" id="KW-1133">Transmembrane helix</keyword>
<protein>
    <submittedName>
        <fullName evidence="11">MFS transporter</fullName>
    </submittedName>
</protein>
<feature type="transmembrane region" description="Helical" evidence="9">
    <location>
        <begin position="158"/>
        <end position="180"/>
    </location>
</feature>
<feature type="transmembrane region" description="Helical" evidence="9">
    <location>
        <begin position="239"/>
        <end position="260"/>
    </location>
</feature>
<dbReference type="Gene3D" id="1.20.1250.20">
    <property type="entry name" value="MFS general substrate transporter like domains"/>
    <property type="match status" value="1"/>
</dbReference>